<organism evidence="1 2">
    <name type="scientific">Guyanagaster necrorhizus</name>
    <dbReference type="NCBI Taxonomy" id="856835"/>
    <lineage>
        <taxon>Eukaryota</taxon>
        <taxon>Fungi</taxon>
        <taxon>Dikarya</taxon>
        <taxon>Basidiomycota</taxon>
        <taxon>Agaricomycotina</taxon>
        <taxon>Agaricomycetes</taxon>
        <taxon>Agaricomycetidae</taxon>
        <taxon>Agaricales</taxon>
        <taxon>Marasmiineae</taxon>
        <taxon>Physalacriaceae</taxon>
        <taxon>Guyanagaster</taxon>
    </lineage>
</organism>
<gene>
    <name evidence="1" type="ORF">BT62DRAFT_178775</name>
</gene>
<keyword evidence="2" id="KW-1185">Reference proteome</keyword>
<accession>A0A9P7VTR1</accession>
<protein>
    <submittedName>
        <fullName evidence="1">Uncharacterized protein</fullName>
    </submittedName>
</protein>
<dbReference type="RefSeq" id="XP_043039266.1">
    <property type="nucleotide sequence ID" value="XM_043179943.1"/>
</dbReference>
<reference evidence="1" key="1">
    <citation type="submission" date="2020-11" db="EMBL/GenBank/DDBJ databases">
        <title>Adaptations for nitrogen fixation in a non-lichenized fungal sporocarp promotes dispersal by wood-feeding termites.</title>
        <authorList>
            <consortium name="DOE Joint Genome Institute"/>
            <person name="Koch R.A."/>
            <person name="Yoon G."/>
            <person name="Arayal U."/>
            <person name="Lail K."/>
            <person name="Amirebrahimi M."/>
            <person name="Labutti K."/>
            <person name="Lipzen A."/>
            <person name="Riley R."/>
            <person name="Barry K."/>
            <person name="Henrissat B."/>
            <person name="Grigoriev I.V."/>
            <person name="Herr J.R."/>
            <person name="Aime M.C."/>
        </authorList>
    </citation>
    <scope>NUCLEOTIDE SEQUENCE</scope>
    <source>
        <strain evidence="1">MCA 3950</strain>
    </source>
</reference>
<dbReference type="AlphaFoldDB" id="A0A9P7VTR1"/>
<comment type="caution">
    <text evidence="1">The sequence shown here is derived from an EMBL/GenBank/DDBJ whole genome shotgun (WGS) entry which is preliminary data.</text>
</comment>
<dbReference type="EMBL" id="MU250536">
    <property type="protein sequence ID" value="KAG7445766.1"/>
    <property type="molecule type" value="Genomic_DNA"/>
</dbReference>
<proteinExistence type="predicted"/>
<name>A0A9P7VTR1_9AGAR</name>
<dbReference type="GeneID" id="66102239"/>
<evidence type="ECO:0000313" key="1">
    <source>
        <dbReference type="EMBL" id="KAG7445766.1"/>
    </source>
</evidence>
<evidence type="ECO:0000313" key="2">
    <source>
        <dbReference type="Proteomes" id="UP000812287"/>
    </source>
</evidence>
<sequence>MVPTLSLSQRILIFNSIHKLRSKSLYSRLGIMLFALHSIILIRMPDHTKELMSLAFVHHRHPRGEHMMCVPGPFKMNEHIARSYIRATFIISCLYLGIR</sequence>
<dbReference type="Proteomes" id="UP000812287">
    <property type="component" value="Unassembled WGS sequence"/>
</dbReference>